<dbReference type="PANTHER" id="PTHR31594:SF16">
    <property type="entry name" value="SI:CH211-281L24.3"/>
    <property type="match status" value="1"/>
</dbReference>
<dbReference type="InterPro" id="IPR052090">
    <property type="entry name" value="Cytolytic_pore-forming_toxin"/>
</dbReference>
<gene>
    <name evidence="2" type="ORF">DSTB1V02_LOCUS348</name>
</gene>
<keyword evidence="3" id="KW-1185">Reference proteome</keyword>
<organism evidence="2">
    <name type="scientific">Darwinula stevensoni</name>
    <dbReference type="NCBI Taxonomy" id="69355"/>
    <lineage>
        <taxon>Eukaryota</taxon>
        <taxon>Metazoa</taxon>
        <taxon>Ecdysozoa</taxon>
        <taxon>Arthropoda</taxon>
        <taxon>Crustacea</taxon>
        <taxon>Oligostraca</taxon>
        <taxon>Ostracoda</taxon>
        <taxon>Podocopa</taxon>
        <taxon>Podocopida</taxon>
        <taxon>Darwinulocopina</taxon>
        <taxon>Darwinuloidea</taxon>
        <taxon>Darwinulidae</taxon>
        <taxon>Darwinula</taxon>
    </lineage>
</organism>
<dbReference type="AlphaFoldDB" id="A0A7R8ZXA4"/>
<reference evidence="2" key="1">
    <citation type="submission" date="2020-11" db="EMBL/GenBank/DDBJ databases">
        <authorList>
            <person name="Tran Van P."/>
        </authorList>
    </citation>
    <scope>NUCLEOTIDE SEQUENCE</scope>
</reference>
<accession>A0A7R8ZXA4</accession>
<protein>
    <submittedName>
        <fullName evidence="2">Uncharacterized protein</fullName>
    </submittedName>
</protein>
<feature type="region of interest" description="Disordered" evidence="1">
    <location>
        <begin position="121"/>
        <end position="140"/>
    </location>
</feature>
<sequence length="257" mass="28389">MKDRRGVDRGFCKECGESECAEYELPPDERKIECHYCSCSPVKHVKKETTQNSSSGTHHHDFLQHEKAVESNPQGRISDEKGETSSDPVLAMASALNGQSTGPDFMDATQEDSLSDHHVSFSHSASVDPSSPLCSPPVHQDTFSESPVTTLLKHNIKEMVETDRIDNKCQPLQVACLGRPFRLGCLYDRGTDRLISGIMLWSEEELRRRLKVSTLELLDSEVIVEDSISGKAAILDVDASLELSFLSGLVNISGWPS</sequence>
<evidence type="ECO:0000313" key="3">
    <source>
        <dbReference type="Proteomes" id="UP000677054"/>
    </source>
</evidence>
<dbReference type="PANTHER" id="PTHR31594">
    <property type="entry name" value="AIG1-TYPE G DOMAIN-CONTAINING PROTEIN"/>
    <property type="match status" value="1"/>
</dbReference>
<evidence type="ECO:0000256" key="1">
    <source>
        <dbReference type="SAM" id="MobiDB-lite"/>
    </source>
</evidence>
<feature type="region of interest" description="Disordered" evidence="1">
    <location>
        <begin position="65"/>
        <end position="86"/>
    </location>
</feature>
<dbReference type="OrthoDB" id="8954335at2759"/>
<proteinExistence type="predicted"/>
<evidence type="ECO:0000313" key="2">
    <source>
        <dbReference type="EMBL" id="CAD7240323.1"/>
    </source>
</evidence>
<dbReference type="EMBL" id="LR899540">
    <property type="protein sequence ID" value="CAD7240323.1"/>
    <property type="molecule type" value="Genomic_DNA"/>
</dbReference>
<name>A0A7R8ZXA4_9CRUS</name>
<dbReference type="EMBL" id="CAJPEV010000023">
    <property type="protein sequence ID" value="CAG0878964.1"/>
    <property type="molecule type" value="Genomic_DNA"/>
</dbReference>
<feature type="compositionally biased region" description="Polar residues" evidence="1">
    <location>
        <begin position="121"/>
        <end position="133"/>
    </location>
</feature>
<dbReference type="Proteomes" id="UP000677054">
    <property type="component" value="Unassembled WGS sequence"/>
</dbReference>